<keyword evidence="2" id="KW-1133">Transmembrane helix</keyword>
<accession>A0AAV7PSS3</accession>
<protein>
    <submittedName>
        <fullName evidence="4">Uncharacterized protein</fullName>
    </submittedName>
</protein>
<sequence>MDIKMATCLLFLVLLVVDRTKQETEATATTGVAAVAPISETKADEVTVQDGAGGATSVAPIPHTKADETSLQIKDGDKGAISVAPIPHTKADETSLQIKDGDKGVTAVAPISHTEADKALLQAKDGGATAVAAISHTKADNTLLLPKDGDKGATAVAAISHTKADNTLLLPKDGDKGVTAVAPISHTEADNTSLQAKDGGRTTGRSGLPTVPGAVLLTTQEGLRAVTNKHATRATLDEMHRAKGELQEATGKAHHTAEEPRMHSVTASRSFPRSNHVIERLILPVDPQVLHTTYILLCVCAPGILLLCIILIVVTSRSK</sequence>
<reference evidence="4" key="1">
    <citation type="journal article" date="2022" name="bioRxiv">
        <title>Sequencing and chromosome-scale assembly of the giantPleurodeles waltlgenome.</title>
        <authorList>
            <person name="Brown T."/>
            <person name="Elewa A."/>
            <person name="Iarovenko S."/>
            <person name="Subramanian E."/>
            <person name="Araus A.J."/>
            <person name="Petzold A."/>
            <person name="Susuki M."/>
            <person name="Suzuki K.-i.T."/>
            <person name="Hayashi T."/>
            <person name="Toyoda A."/>
            <person name="Oliveira C."/>
            <person name="Osipova E."/>
            <person name="Leigh N.D."/>
            <person name="Simon A."/>
            <person name="Yun M.H."/>
        </authorList>
    </citation>
    <scope>NUCLEOTIDE SEQUENCE</scope>
    <source>
        <strain evidence="4">20211129_DDA</strain>
        <tissue evidence="4">Liver</tissue>
    </source>
</reference>
<evidence type="ECO:0000313" key="4">
    <source>
        <dbReference type="EMBL" id="KAJ1128803.1"/>
    </source>
</evidence>
<evidence type="ECO:0000313" key="5">
    <source>
        <dbReference type="Proteomes" id="UP001066276"/>
    </source>
</evidence>
<keyword evidence="2" id="KW-0472">Membrane</keyword>
<organism evidence="4 5">
    <name type="scientific">Pleurodeles waltl</name>
    <name type="common">Iberian ribbed newt</name>
    <dbReference type="NCBI Taxonomy" id="8319"/>
    <lineage>
        <taxon>Eukaryota</taxon>
        <taxon>Metazoa</taxon>
        <taxon>Chordata</taxon>
        <taxon>Craniata</taxon>
        <taxon>Vertebrata</taxon>
        <taxon>Euteleostomi</taxon>
        <taxon>Amphibia</taxon>
        <taxon>Batrachia</taxon>
        <taxon>Caudata</taxon>
        <taxon>Salamandroidea</taxon>
        <taxon>Salamandridae</taxon>
        <taxon>Pleurodelinae</taxon>
        <taxon>Pleurodeles</taxon>
    </lineage>
</organism>
<keyword evidence="3" id="KW-0732">Signal</keyword>
<feature type="signal peptide" evidence="3">
    <location>
        <begin position="1"/>
        <end position="22"/>
    </location>
</feature>
<dbReference type="Proteomes" id="UP001066276">
    <property type="component" value="Chromosome 7"/>
</dbReference>
<evidence type="ECO:0000256" key="3">
    <source>
        <dbReference type="SAM" id="SignalP"/>
    </source>
</evidence>
<keyword evidence="5" id="KW-1185">Reference proteome</keyword>
<gene>
    <name evidence="4" type="ORF">NDU88_007178</name>
</gene>
<keyword evidence="2" id="KW-0812">Transmembrane</keyword>
<feature type="transmembrane region" description="Helical" evidence="2">
    <location>
        <begin position="294"/>
        <end position="314"/>
    </location>
</feature>
<proteinExistence type="predicted"/>
<dbReference type="EMBL" id="JANPWB010000011">
    <property type="protein sequence ID" value="KAJ1128803.1"/>
    <property type="molecule type" value="Genomic_DNA"/>
</dbReference>
<name>A0AAV7PSS3_PLEWA</name>
<comment type="caution">
    <text evidence="4">The sequence shown here is derived from an EMBL/GenBank/DDBJ whole genome shotgun (WGS) entry which is preliminary data.</text>
</comment>
<evidence type="ECO:0000256" key="1">
    <source>
        <dbReference type="SAM" id="MobiDB-lite"/>
    </source>
</evidence>
<feature type="region of interest" description="Disordered" evidence="1">
    <location>
        <begin position="189"/>
        <end position="210"/>
    </location>
</feature>
<dbReference type="AlphaFoldDB" id="A0AAV7PSS3"/>
<feature type="chain" id="PRO_5043764942" evidence="3">
    <location>
        <begin position="23"/>
        <end position="319"/>
    </location>
</feature>
<evidence type="ECO:0000256" key="2">
    <source>
        <dbReference type="SAM" id="Phobius"/>
    </source>
</evidence>